<dbReference type="Pfam" id="PF04002">
    <property type="entry name" value="RadC"/>
    <property type="match status" value="1"/>
</dbReference>
<dbReference type="InterPro" id="IPR046778">
    <property type="entry name" value="UPF0758_N"/>
</dbReference>
<keyword evidence="2" id="KW-0479">Metal-binding</keyword>
<comment type="similarity">
    <text evidence="6">Belongs to the UPF0758 family.</text>
</comment>
<dbReference type="PROSITE" id="PS50249">
    <property type="entry name" value="MPN"/>
    <property type="match status" value="1"/>
</dbReference>
<dbReference type="EMBL" id="CP039543">
    <property type="protein sequence ID" value="QJT08625.1"/>
    <property type="molecule type" value="Genomic_DNA"/>
</dbReference>
<protein>
    <submittedName>
        <fullName evidence="8">DNA repair protein RadC</fullName>
    </submittedName>
</protein>
<gene>
    <name evidence="8" type="primary">radC</name>
    <name evidence="9" type="ORF">DQK91_14795</name>
    <name evidence="8" type="ORF">E8L03_06670</name>
</gene>
<dbReference type="EMBL" id="QMIF01000010">
    <property type="protein sequence ID" value="TVM32539.1"/>
    <property type="molecule type" value="Genomic_DNA"/>
</dbReference>
<dbReference type="CDD" id="cd08071">
    <property type="entry name" value="MPN_DUF2466"/>
    <property type="match status" value="1"/>
</dbReference>
<dbReference type="Gene3D" id="3.40.140.10">
    <property type="entry name" value="Cytidine Deaminase, domain 2"/>
    <property type="match status" value="1"/>
</dbReference>
<evidence type="ECO:0000256" key="4">
    <source>
        <dbReference type="ARBA" id="ARBA00022833"/>
    </source>
</evidence>
<keyword evidence="3" id="KW-0378">Hydrolase</keyword>
<evidence type="ECO:0000313" key="10">
    <source>
        <dbReference type="Proteomes" id="UP000434052"/>
    </source>
</evidence>
<reference evidence="8 11" key="2">
    <citation type="submission" date="2019-04" db="EMBL/GenBank/DDBJ databases">
        <title>Isolation and culture of sulfate reducing bacteria from the cold seep of the South China Sea.</title>
        <authorList>
            <person name="Sun C."/>
            <person name="Liu R."/>
        </authorList>
    </citation>
    <scope>NUCLEOTIDE SEQUENCE [LARGE SCALE GENOMIC DNA]</scope>
    <source>
        <strain evidence="8 11">CS1</strain>
    </source>
</reference>
<proteinExistence type="inferred from homology"/>
<dbReference type="GO" id="GO:0046872">
    <property type="term" value="F:metal ion binding"/>
    <property type="evidence" value="ECO:0007669"/>
    <property type="project" value="UniProtKB-KW"/>
</dbReference>
<dbReference type="InterPro" id="IPR001405">
    <property type="entry name" value="UPF0758"/>
</dbReference>
<dbReference type="OrthoDB" id="9804482at2"/>
<dbReference type="SUPFAM" id="SSF47781">
    <property type="entry name" value="RuvA domain 2-like"/>
    <property type="match status" value="1"/>
</dbReference>
<evidence type="ECO:0000313" key="9">
    <source>
        <dbReference type="EMBL" id="TVM32539.1"/>
    </source>
</evidence>
<dbReference type="Pfam" id="PF20582">
    <property type="entry name" value="UPF0758_N"/>
    <property type="match status" value="1"/>
</dbReference>
<dbReference type="AlphaFoldDB" id="A0A6P1ZHC8"/>
<sequence>MADKPHYHGHRQRLKERLTQDSSQLADYELLELLLAHVIPRRDTKPLAKELLSRYETLRGVLLARPEELSDVKGLGPSAEIFFTLFKEIRARVEEEPARKREILSHPSKAAHMAMSRLGHLSTEEFWVVLVDAKNRLIGWERITSGTVNETAVYPRELIAKALQRKAASCIMVHNHPGGDPRPSRMDDELTERMQRACHEVGVRLLDHIIVTDDDYYSYQMQGQL</sequence>
<dbReference type="NCBIfam" id="TIGR00608">
    <property type="entry name" value="radc"/>
    <property type="match status" value="1"/>
</dbReference>
<feature type="domain" description="MPN" evidence="7">
    <location>
        <begin position="103"/>
        <end position="225"/>
    </location>
</feature>
<keyword evidence="11" id="KW-1185">Reference proteome</keyword>
<dbReference type="GO" id="GO:0008237">
    <property type="term" value="F:metallopeptidase activity"/>
    <property type="evidence" value="ECO:0007669"/>
    <property type="project" value="UniProtKB-KW"/>
</dbReference>
<dbReference type="Proteomes" id="UP000503251">
    <property type="component" value="Chromosome"/>
</dbReference>
<organism evidence="9 10">
    <name type="scientific">Oceanidesulfovibrio marinus</name>
    <dbReference type="NCBI Taxonomy" id="370038"/>
    <lineage>
        <taxon>Bacteria</taxon>
        <taxon>Pseudomonadati</taxon>
        <taxon>Thermodesulfobacteriota</taxon>
        <taxon>Desulfovibrionia</taxon>
        <taxon>Desulfovibrionales</taxon>
        <taxon>Desulfovibrionaceae</taxon>
        <taxon>Oceanidesulfovibrio</taxon>
    </lineage>
</organism>
<dbReference type="PANTHER" id="PTHR30471:SF3">
    <property type="entry name" value="UPF0758 PROTEIN YEES-RELATED"/>
    <property type="match status" value="1"/>
</dbReference>
<dbReference type="NCBIfam" id="NF000642">
    <property type="entry name" value="PRK00024.1"/>
    <property type="match status" value="1"/>
</dbReference>
<dbReference type="Proteomes" id="UP000434052">
    <property type="component" value="Unassembled WGS sequence"/>
</dbReference>
<evidence type="ECO:0000256" key="2">
    <source>
        <dbReference type="ARBA" id="ARBA00022723"/>
    </source>
</evidence>
<evidence type="ECO:0000256" key="6">
    <source>
        <dbReference type="RuleBase" id="RU003797"/>
    </source>
</evidence>
<dbReference type="RefSeq" id="WP_144306158.1">
    <property type="nucleotide sequence ID" value="NZ_CP039543.1"/>
</dbReference>
<evidence type="ECO:0000256" key="5">
    <source>
        <dbReference type="ARBA" id="ARBA00023049"/>
    </source>
</evidence>
<reference evidence="9 10" key="1">
    <citation type="submission" date="2018-06" db="EMBL/GenBank/DDBJ databases">
        <title>Complete genome of Desulfovibrio marinus P48SEP.</title>
        <authorList>
            <person name="Crispim J.S."/>
            <person name="Vidigal P.M.P."/>
            <person name="Silva L.C.F."/>
            <person name="Araujo L.C."/>
            <person name="Laguardia C.N."/>
            <person name="Dias R.S."/>
            <person name="Sousa M.P."/>
            <person name="Paula S.O."/>
            <person name="Silva C."/>
        </authorList>
    </citation>
    <scope>NUCLEOTIDE SEQUENCE [LARGE SCALE GENOMIC DNA]</scope>
    <source>
        <strain evidence="9 10">P48SEP</strain>
    </source>
</reference>
<dbReference type="InterPro" id="IPR010994">
    <property type="entry name" value="RuvA_2-like"/>
</dbReference>
<dbReference type="InterPro" id="IPR037518">
    <property type="entry name" value="MPN"/>
</dbReference>
<evidence type="ECO:0000313" key="11">
    <source>
        <dbReference type="Proteomes" id="UP000503251"/>
    </source>
</evidence>
<name>A0A6P1ZHC8_9BACT</name>
<evidence type="ECO:0000313" key="8">
    <source>
        <dbReference type="EMBL" id="QJT08625.1"/>
    </source>
</evidence>
<keyword evidence="1" id="KW-0645">Protease</keyword>
<dbReference type="InterPro" id="IPR025657">
    <property type="entry name" value="RadC_JAB"/>
</dbReference>
<keyword evidence="5" id="KW-0482">Metalloprotease</keyword>
<dbReference type="GO" id="GO:0006508">
    <property type="term" value="P:proteolysis"/>
    <property type="evidence" value="ECO:0007669"/>
    <property type="project" value="UniProtKB-KW"/>
</dbReference>
<evidence type="ECO:0000256" key="1">
    <source>
        <dbReference type="ARBA" id="ARBA00022670"/>
    </source>
</evidence>
<evidence type="ECO:0000256" key="3">
    <source>
        <dbReference type="ARBA" id="ARBA00022801"/>
    </source>
</evidence>
<evidence type="ECO:0000259" key="7">
    <source>
        <dbReference type="PROSITE" id="PS50249"/>
    </source>
</evidence>
<keyword evidence="4" id="KW-0862">Zinc</keyword>
<dbReference type="PANTHER" id="PTHR30471">
    <property type="entry name" value="DNA REPAIR PROTEIN RADC"/>
    <property type="match status" value="1"/>
</dbReference>
<accession>A0A6P1ZHC8</accession>